<reference evidence="2 3" key="1">
    <citation type="submission" date="2014-12" db="EMBL/GenBank/DDBJ databases">
        <title>16Stimator: statistical estimation of ribosomal gene copy numbers from draft genome assemblies.</title>
        <authorList>
            <person name="Perisin M.A."/>
            <person name="Vetter M."/>
            <person name="Gilbert J.A."/>
            <person name="Bergelson J."/>
        </authorList>
    </citation>
    <scope>NUCLEOTIDE SEQUENCE [LARGE SCALE GENOMIC DNA]</scope>
    <source>
        <strain evidence="2 3">MEDvA23</strain>
    </source>
</reference>
<dbReference type="OrthoDB" id="1492465at2"/>
<dbReference type="EMBL" id="JXQQ01000010">
    <property type="protein sequence ID" value="KIQ35427.1"/>
    <property type="molecule type" value="Genomic_DNA"/>
</dbReference>
<dbReference type="AlphaFoldDB" id="A0A0D0LB35"/>
<evidence type="ECO:0000313" key="2">
    <source>
        <dbReference type="EMBL" id="KIQ35427.1"/>
    </source>
</evidence>
<dbReference type="SUPFAM" id="SSF54427">
    <property type="entry name" value="NTF2-like"/>
    <property type="match status" value="1"/>
</dbReference>
<dbReference type="Gene3D" id="3.10.450.50">
    <property type="match status" value="1"/>
</dbReference>
<dbReference type="Pfam" id="PF13577">
    <property type="entry name" value="SnoaL_4"/>
    <property type="match status" value="1"/>
</dbReference>
<dbReference type="InterPro" id="IPR037401">
    <property type="entry name" value="SnoaL-like"/>
</dbReference>
<dbReference type="CDD" id="cd00531">
    <property type="entry name" value="NTF2_like"/>
    <property type="match status" value="1"/>
</dbReference>
<comment type="caution">
    <text evidence="2">The sequence shown here is derived from an EMBL/GenBank/DDBJ whole genome shotgun (WGS) entry which is preliminary data.</text>
</comment>
<evidence type="ECO:0000313" key="3">
    <source>
        <dbReference type="Proteomes" id="UP000032067"/>
    </source>
</evidence>
<dbReference type="Proteomes" id="UP000032067">
    <property type="component" value="Unassembled WGS sequence"/>
</dbReference>
<gene>
    <name evidence="2" type="ORF">RT97_06195</name>
</gene>
<dbReference type="InterPro" id="IPR032710">
    <property type="entry name" value="NTF2-like_dom_sf"/>
</dbReference>
<dbReference type="RefSeq" id="WP_042577853.1">
    <property type="nucleotide sequence ID" value="NZ_JXQQ01000010.1"/>
</dbReference>
<sequence>MSKSIEARLDAIESRFAIDALIANYAEAFDTMNMELLASLWHPDSRLLLGANGNSDGLDAILAQARVNMKRMPHMHHWMANAIIAIDGDTATGSVAADCLFYHVEQGPLQASGQYRDVFERRDGRWAFLQRTFEMHFSTPLKDWVPTVGTEGWGRAD</sequence>
<evidence type="ECO:0000259" key="1">
    <source>
        <dbReference type="Pfam" id="PF13577"/>
    </source>
</evidence>
<accession>A0A0D0LB35</accession>
<organism evidence="2 3">
    <name type="scientific">Variovorax paradoxus</name>
    <dbReference type="NCBI Taxonomy" id="34073"/>
    <lineage>
        <taxon>Bacteria</taxon>
        <taxon>Pseudomonadati</taxon>
        <taxon>Pseudomonadota</taxon>
        <taxon>Betaproteobacteria</taxon>
        <taxon>Burkholderiales</taxon>
        <taxon>Comamonadaceae</taxon>
        <taxon>Variovorax</taxon>
    </lineage>
</organism>
<feature type="domain" description="SnoaL-like" evidence="1">
    <location>
        <begin position="11"/>
        <end position="132"/>
    </location>
</feature>
<proteinExistence type="predicted"/>
<protein>
    <recommendedName>
        <fullName evidence="1">SnoaL-like domain-containing protein</fullName>
    </recommendedName>
</protein>
<name>A0A0D0LB35_VARPD</name>